<dbReference type="CDD" id="cd18732">
    <property type="entry name" value="PIN_MtVapC4-C5_like"/>
    <property type="match status" value="1"/>
</dbReference>
<dbReference type="EMBL" id="SAIY01000009">
    <property type="protein sequence ID" value="NGM15413.1"/>
    <property type="molecule type" value="Genomic_DNA"/>
</dbReference>
<evidence type="ECO:0000256" key="6">
    <source>
        <dbReference type="ARBA" id="ARBA00022842"/>
    </source>
</evidence>
<name>A0A6M1LAY0_9ACTN</name>
<dbReference type="GO" id="GO:0000287">
    <property type="term" value="F:magnesium ion binding"/>
    <property type="evidence" value="ECO:0007669"/>
    <property type="project" value="UniProtKB-UniRule"/>
</dbReference>
<evidence type="ECO:0000256" key="7">
    <source>
        <dbReference type="ARBA" id="ARBA00038093"/>
    </source>
</evidence>
<gene>
    <name evidence="8" type="primary">vapC</name>
    <name evidence="11" type="ORF">ENC19_23645</name>
</gene>
<keyword evidence="2 8" id="KW-1277">Toxin-antitoxin system</keyword>
<keyword evidence="6 8" id="KW-0460">Magnesium</keyword>
<dbReference type="Proteomes" id="UP000478148">
    <property type="component" value="Unassembled WGS sequence"/>
</dbReference>
<dbReference type="Pfam" id="PF01850">
    <property type="entry name" value="PIN"/>
    <property type="match status" value="1"/>
</dbReference>
<feature type="domain" description="PIN" evidence="10">
    <location>
        <begin position="30"/>
        <end position="138"/>
    </location>
</feature>
<organism evidence="11 12">
    <name type="scientific">Verrucosispora sioxanthis</name>
    <dbReference type="NCBI Taxonomy" id="2499994"/>
    <lineage>
        <taxon>Bacteria</taxon>
        <taxon>Bacillati</taxon>
        <taxon>Actinomycetota</taxon>
        <taxon>Actinomycetes</taxon>
        <taxon>Micromonosporales</taxon>
        <taxon>Micromonosporaceae</taxon>
        <taxon>Micromonospora</taxon>
    </lineage>
</organism>
<dbReference type="InterPro" id="IPR050556">
    <property type="entry name" value="Type_II_TA_system_RNase"/>
</dbReference>
<evidence type="ECO:0000256" key="9">
    <source>
        <dbReference type="SAM" id="MobiDB-lite"/>
    </source>
</evidence>
<dbReference type="PANTHER" id="PTHR33653:SF1">
    <property type="entry name" value="RIBONUCLEASE VAPC2"/>
    <property type="match status" value="1"/>
</dbReference>
<feature type="compositionally biased region" description="Polar residues" evidence="9">
    <location>
        <begin position="1"/>
        <end position="22"/>
    </location>
</feature>
<dbReference type="HAMAP" id="MF_00265">
    <property type="entry name" value="VapC_Nob1"/>
    <property type="match status" value="1"/>
</dbReference>
<dbReference type="PANTHER" id="PTHR33653">
    <property type="entry name" value="RIBONUCLEASE VAPC2"/>
    <property type="match status" value="1"/>
</dbReference>
<protein>
    <recommendedName>
        <fullName evidence="8">Ribonuclease VapC</fullName>
        <shortName evidence="8">RNase VapC</shortName>
        <ecNumber evidence="8">3.1.-.-</ecNumber>
    </recommendedName>
    <alternativeName>
        <fullName evidence="8">Toxin VapC</fullName>
    </alternativeName>
</protein>
<dbReference type="InterPro" id="IPR002716">
    <property type="entry name" value="PIN_dom"/>
</dbReference>
<sequence>MRGGSAETSTRQSTRTCPTVSGDSPADRGLIDTNIVIHLAALDPQELPEEMVISAVTLAELSAGPHHTDDPAERARRTSVLQHTEATFDPLPFDAEAARAFGLITGAVLVAGRTTRRRIADLMIASVAHANRLPLYTTNPGDFTGLVDLVSIRPVRRP</sequence>
<dbReference type="GO" id="GO:0016787">
    <property type="term" value="F:hydrolase activity"/>
    <property type="evidence" value="ECO:0007669"/>
    <property type="project" value="UniProtKB-KW"/>
</dbReference>
<comment type="similarity">
    <text evidence="7 8">Belongs to the PINc/VapC protein family.</text>
</comment>
<evidence type="ECO:0000256" key="1">
    <source>
        <dbReference type="ARBA" id="ARBA00001946"/>
    </source>
</evidence>
<feature type="region of interest" description="Disordered" evidence="9">
    <location>
        <begin position="1"/>
        <end position="25"/>
    </location>
</feature>
<proteinExistence type="inferred from homology"/>
<reference evidence="11 12" key="1">
    <citation type="submission" date="2020-02" db="EMBL/GenBank/DDBJ databases">
        <title>Draft Genome Sequence of Verrucosispora sp. Strain CWR15, Isolated from Gulf of Mexico Sponge.</title>
        <authorList>
            <person name="Kennedy S.J."/>
            <person name="Cella E."/>
            <person name="Azarian T."/>
            <person name="Baker B.J."/>
            <person name="Shaw L.N."/>
        </authorList>
    </citation>
    <scope>NUCLEOTIDE SEQUENCE [LARGE SCALE GENOMIC DNA]</scope>
    <source>
        <strain evidence="11 12">CWR15</strain>
    </source>
</reference>
<dbReference type="GO" id="GO:0004540">
    <property type="term" value="F:RNA nuclease activity"/>
    <property type="evidence" value="ECO:0007669"/>
    <property type="project" value="InterPro"/>
</dbReference>
<evidence type="ECO:0000256" key="2">
    <source>
        <dbReference type="ARBA" id="ARBA00022649"/>
    </source>
</evidence>
<evidence type="ECO:0000313" key="11">
    <source>
        <dbReference type="EMBL" id="NGM15413.1"/>
    </source>
</evidence>
<evidence type="ECO:0000256" key="3">
    <source>
        <dbReference type="ARBA" id="ARBA00022722"/>
    </source>
</evidence>
<dbReference type="SUPFAM" id="SSF88723">
    <property type="entry name" value="PIN domain-like"/>
    <property type="match status" value="1"/>
</dbReference>
<comment type="caution">
    <text evidence="11">The sequence shown here is derived from an EMBL/GenBank/DDBJ whole genome shotgun (WGS) entry which is preliminary data.</text>
</comment>
<keyword evidence="3 8" id="KW-0540">Nuclease</keyword>
<keyword evidence="12" id="KW-1185">Reference proteome</keyword>
<dbReference type="GO" id="GO:0090729">
    <property type="term" value="F:toxin activity"/>
    <property type="evidence" value="ECO:0007669"/>
    <property type="project" value="UniProtKB-KW"/>
</dbReference>
<evidence type="ECO:0000256" key="5">
    <source>
        <dbReference type="ARBA" id="ARBA00022801"/>
    </source>
</evidence>
<feature type="binding site" evidence="8">
    <location>
        <position position="32"/>
    </location>
    <ligand>
        <name>Mg(2+)</name>
        <dbReference type="ChEBI" id="CHEBI:18420"/>
    </ligand>
</feature>
<dbReference type="EC" id="3.1.-.-" evidence="8"/>
<accession>A0A6M1LAY0</accession>
<dbReference type="InterPro" id="IPR029060">
    <property type="entry name" value="PIN-like_dom_sf"/>
</dbReference>
<dbReference type="Gene3D" id="3.40.50.1010">
    <property type="entry name" value="5'-nuclease"/>
    <property type="match status" value="1"/>
</dbReference>
<comment type="cofactor">
    <cofactor evidence="1 8">
        <name>Mg(2+)</name>
        <dbReference type="ChEBI" id="CHEBI:18420"/>
    </cofactor>
</comment>
<feature type="binding site" evidence="8">
    <location>
        <position position="121"/>
    </location>
    <ligand>
        <name>Mg(2+)</name>
        <dbReference type="ChEBI" id="CHEBI:18420"/>
    </ligand>
</feature>
<keyword evidence="8" id="KW-0800">Toxin</keyword>
<evidence type="ECO:0000256" key="4">
    <source>
        <dbReference type="ARBA" id="ARBA00022723"/>
    </source>
</evidence>
<comment type="function">
    <text evidence="8">Toxic component of a toxin-antitoxin (TA) system. An RNase.</text>
</comment>
<evidence type="ECO:0000313" key="12">
    <source>
        <dbReference type="Proteomes" id="UP000478148"/>
    </source>
</evidence>
<keyword evidence="4 8" id="KW-0479">Metal-binding</keyword>
<dbReference type="InterPro" id="IPR022907">
    <property type="entry name" value="VapC_family"/>
</dbReference>
<dbReference type="AlphaFoldDB" id="A0A6M1LAY0"/>
<keyword evidence="5 8" id="KW-0378">Hydrolase</keyword>
<evidence type="ECO:0000259" key="10">
    <source>
        <dbReference type="Pfam" id="PF01850"/>
    </source>
</evidence>
<evidence type="ECO:0000256" key="8">
    <source>
        <dbReference type="HAMAP-Rule" id="MF_00265"/>
    </source>
</evidence>